<evidence type="ECO:0000259" key="2">
    <source>
        <dbReference type="Pfam" id="PF16640"/>
    </source>
</evidence>
<evidence type="ECO:0000313" key="4">
    <source>
        <dbReference type="Proteomes" id="UP001382904"/>
    </source>
</evidence>
<organism evidence="3 4">
    <name type="scientific">Streptomyces caledonius</name>
    <dbReference type="NCBI Taxonomy" id="3134107"/>
    <lineage>
        <taxon>Bacteria</taxon>
        <taxon>Bacillati</taxon>
        <taxon>Actinomycetota</taxon>
        <taxon>Actinomycetes</taxon>
        <taxon>Kitasatosporales</taxon>
        <taxon>Streptomycetaceae</taxon>
        <taxon>Streptomyces</taxon>
    </lineage>
</organism>
<dbReference type="InterPro" id="IPR032109">
    <property type="entry name" value="Big_3_5"/>
</dbReference>
<dbReference type="Gene3D" id="2.60.40.10">
    <property type="entry name" value="Immunoglobulins"/>
    <property type="match status" value="1"/>
</dbReference>
<proteinExistence type="predicted"/>
<feature type="domain" description="Bacterial Ig-like" evidence="2">
    <location>
        <begin position="3"/>
        <end position="90"/>
    </location>
</feature>
<comment type="caution">
    <text evidence="3">The sequence shown here is derived from an EMBL/GenBank/DDBJ whole genome shotgun (WGS) entry which is preliminary data.</text>
</comment>
<feature type="compositionally biased region" description="Low complexity" evidence="1">
    <location>
        <begin position="215"/>
        <end position="226"/>
    </location>
</feature>
<gene>
    <name evidence="3" type="ORF">WKI68_07335</name>
</gene>
<feature type="region of interest" description="Disordered" evidence="1">
    <location>
        <begin position="211"/>
        <end position="233"/>
    </location>
</feature>
<dbReference type="Pfam" id="PF16640">
    <property type="entry name" value="Big_3_5"/>
    <property type="match status" value="1"/>
</dbReference>
<reference evidence="3 4" key="1">
    <citation type="submission" date="2024-03" db="EMBL/GenBank/DDBJ databases">
        <title>Novel Streptomyces species of biotechnological and ecological value are a feature of Machair soil.</title>
        <authorList>
            <person name="Prole J.R."/>
            <person name="Goodfellow M."/>
            <person name="Allenby N."/>
            <person name="Ward A.C."/>
        </authorList>
    </citation>
    <scope>NUCLEOTIDE SEQUENCE [LARGE SCALE GENOMIC DNA]</scope>
    <source>
        <strain evidence="3 4">MS1.HAVA.3</strain>
    </source>
</reference>
<accession>A0ABU8U0D0</accession>
<dbReference type="EMBL" id="JBBKAM010000002">
    <property type="protein sequence ID" value="MEJ8641338.1"/>
    <property type="molecule type" value="Genomic_DNA"/>
</dbReference>
<name>A0ABU8U0D0_9ACTN</name>
<evidence type="ECO:0000256" key="1">
    <source>
        <dbReference type="SAM" id="MobiDB-lite"/>
    </source>
</evidence>
<sequence length="274" mass="26721">MAADTATPLFGHAVTLTATAGSANPAAGTPGGTVTFFDGTIPLGTVPLDAGQARLRIGSLQPGSHAITAAYGGDARHTPSATAAPSDVTVGFSRPCITTARHGALTVAAGEALCIAAGGSQTGPVTVAPGGALALSDARVTGPVSAEGALALTVCRSHLTGPVSVTRSTGQVLIGSDREATACAGNTFQGPLTLEGNTGGLQASGNTITGPVRINGNSNNGTNSGSGLPGEESIPAFRANRVTGPLRCEGNAPSLVHAGTVVQGPRSGQCRQTP</sequence>
<dbReference type="Proteomes" id="UP001382904">
    <property type="component" value="Unassembled WGS sequence"/>
</dbReference>
<dbReference type="InterPro" id="IPR013783">
    <property type="entry name" value="Ig-like_fold"/>
</dbReference>
<keyword evidence="4" id="KW-1185">Reference proteome</keyword>
<evidence type="ECO:0000313" key="3">
    <source>
        <dbReference type="EMBL" id="MEJ8641338.1"/>
    </source>
</evidence>
<protein>
    <submittedName>
        <fullName evidence="3">Ig-like domain-containing protein</fullName>
    </submittedName>
</protein>